<organism evidence="1 2">
    <name type="scientific">Thalassiosira oceanica</name>
    <name type="common">Marine diatom</name>
    <dbReference type="NCBI Taxonomy" id="159749"/>
    <lineage>
        <taxon>Eukaryota</taxon>
        <taxon>Sar</taxon>
        <taxon>Stramenopiles</taxon>
        <taxon>Ochrophyta</taxon>
        <taxon>Bacillariophyta</taxon>
        <taxon>Coscinodiscophyceae</taxon>
        <taxon>Thalassiosirophycidae</taxon>
        <taxon>Thalassiosirales</taxon>
        <taxon>Thalassiosiraceae</taxon>
        <taxon>Thalassiosira</taxon>
    </lineage>
</organism>
<evidence type="ECO:0000313" key="1">
    <source>
        <dbReference type="EMBL" id="EJK65001.1"/>
    </source>
</evidence>
<dbReference type="AntiFam" id="ANF00010">
    <property type="entry name" value="tRNA translation"/>
</dbReference>
<accession>K0SVH0</accession>
<sequence length="82" mass="9171">LAQLVERTTLNRVVVGSIPTLGVYFMHRVLVVGDRCELDERLLEIAFTNSGRDDDRETGANKHVPKSSREGCTDVVMGRRTN</sequence>
<protein>
    <submittedName>
        <fullName evidence="1">Uncharacterized protein</fullName>
    </submittedName>
</protein>
<proteinExistence type="predicted"/>
<comment type="caution">
    <text evidence="1">The sequence shown here is derived from an EMBL/GenBank/DDBJ whole genome shotgun (WGS) entry which is preliminary data.</text>
</comment>
<name>K0SVH0_THAOC</name>
<gene>
    <name evidence="1" type="ORF">THAOC_14205</name>
</gene>
<keyword evidence="2" id="KW-1185">Reference proteome</keyword>
<dbReference type="Proteomes" id="UP000266841">
    <property type="component" value="Unassembled WGS sequence"/>
</dbReference>
<evidence type="ECO:0000313" key="2">
    <source>
        <dbReference type="Proteomes" id="UP000266841"/>
    </source>
</evidence>
<dbReference type="AlphaFoldDB" id="K0SVH0"/>
<dbReference type="EMBL" id="AGNL01016583">
    <property type="protein sequence ID" value="EJK65001.1"/>
    <property type="molecule type" value="Genomic_DNA"/>
</dbReference>
<feature type="non-terminal residue" evidence="1">
    <location>
        <position position="1"/>
    </location>
</feature>
<reference evidence="1 2" key="1">
    <citation type="journal article" date="2012" name="Genome Biol.">
        <title>Genome and low-iron response of an oceanic diatom adapted to chronic iron limitation.</title>
        <authorList>
            <person name="Lommer M."/>
            <person name="Specht M."/>
            <person name="Roy A.S."/>
            <person name="Kraemer L."/>
            <person name="Andreson R."/>
            <person name="Gutowska M.A."/>
            <person name="Wolf J."/>
            <person name="Bergner S.V."/>
            <person name="Schilhabel M.B."/>
            <person name="Klostermeier U.C."/>
            <person name="Beiko R.G."/>
            <person name="Rosenstiel P."/>
            <person name="Hippler M."/>
            <person name="Laroche J."/>
        </authorList>
    </citation>
    <scope>NUCLEOTIDE SEQUENCE [LARGE SCALE GENOMIC DNA]</scope>
    <source>
        <strain evidence="1 2">CCMP1005</strain>
    </source>
</reference>